<evidence type="ECO:0000313" key="2">
    <source>
        <dbReference type="Proteomes" id="UP000324222"/>
    </source>
</evidence>
<organism evidence="1 2">
    <name type="scientific">Portunus trituberculatus</name>
    <name type="common">Swimming crab</name>
    <name type="synonym">Neptunus trituberculatus</name>
    <dbReference type="NCBI Taxonomy" id="210409"/>
    <lineage>
        <taxon>Eukaryota</taxon>
        <taxon>Metazoa</taxon>
        <taxon>Ecdysozoa</taxon>
        <taxon>Arthropoda</taxon>
        <taxon>Crustacea</taxon>
        <taxon>Multicrustacea</taxon>
        <taxon>Malacostraca</taxon>
        <taxon>Eumalacostraca</taxon>
        <taxon>Eucarida</taxon>
        <taxon>Decapoda</taxon>
        <taxon>Pleocyemata</taxon>
        <taxon>Brachyura</taxon>
        <taxon>Eubrachyura</taxon>
        <taxon>Portunoidea</taxon>
        <taxon>Portunidae</taxon>
        <taxon>Portuninae</taxon>
        <taxon>Portunus</taxon>
    </lineage>
</organism>
<evidence type="ECO:0000313" key="1">
    <source>
        <dbReference type="EMBL" id="MPC84677.1"/>
    </source>
</evidence>
<reference evidence="1 2" key="1">
    <citation type="submission" date="2019-05" db="EMBL/GenBank/DDBJ databases">
        <title>Another draft genome of Portunus trituberculatus and its Hox gene families provides insights of decapod evolution.</title>
        <authorList>
            <person name="Jeong J.-H."/>
            <person name="Song I."/>
            <person name="Kim S."/>
            <person name="Choi T."/>
            <person name="Kim D."/>
            <person name="Ryu S."/>
            <person name="Kim W."/>
        </authorList>
    </citation>
    <scope>NUCLEOTIDE SEQUENCE [LARGE SCALE GENOMIC DNA]</scope>
    <source>
        <tissue evidence="1">Muscle</tissue>
    </source>
</reference>
<keyword evidence="2" id="KW-1185">Reference proteome</keyword>
<accession>A0A5B7ITC0</accession>
<sequence>METNKNEFTNNIMGECNKLSKTDQTAYKGTPMNTTVSYDWDYKGGRGRSLCHMSGPRMEWCDQRYTVLITE</sequence>
<name>A0A5B7ITC0_PORTR</name>
<dbReference type="Proteomes" id="UP000324222">
    <property type="component" value="Unassembled WGS sequence"/>
</dbReference>
<dbReference type="EMBL" id="VSRR010066094">
    <property type="protein sequence ID" value="MPC84677.1"/>
    <property type="molecule type" value="Genomic_DNA"/>
</dbReference>
<comment type="caution">
    <text evidence="1">The sequence shown here is derived from an EMBL/GenBank/DDBJ whole genome shotgun (WGS) entry which is preliminary data.</text>
</comment>
<gene>
    <name evidence="1" type="ORF">E2C01_079422</name>
</gene>
<proteinExistence type="predicted"/>
<protein>
    <submittedName>
        <fullName evidence="1">Uncharacterized protein</fullName>
    </submittedName>
</protein>
<dbReference type="AlphaFoldDB" id="A0A5B7ITC0"/>